<proteinExistence type="inferred from homology"/>
<name>A0A940DIL2_9BACT</name>
<evidence type="ECO:0000256" key="6">
    <source>
        <dbReference type="HAMAP-Rule" id="MF_00479"/>
    </source>
</evidence>
<reference evidence="8" key="2">
    <citation type="journal article" date="2021" name="PeerJ">
        <title>Extensive microbial diversity within the chicken gut microbiome revealed by metagenomics and culture.</title>
        <authorList>
            <person name="Gilroy R."/>
            <person name="Ravi A."/>
            <person name="Getino M."/>
            <person name="Pursley I."/>
            <person name="Horton D.L."/>
            <person name="Alikhan N.F."/>
            <person name="Baker D."/>
            <person name="Gharbi K."/>
            <person name="Hall N."/>
            <person name="Watson M."/>
            <person name="Adriaenssens E.M."/>
            <person name="Foster-Nyarko E."/>
            <person name="Jarju S."/>
            <person name="Secka A."/>
            <person name="Antonio M."/>
            <person name="Oren A."/>
            <person name="Chaudhuri R.R."/>
            <person name="La Ragione R."/>
            <person name="Hildebrand F."/>
            <person name="Pallen M.J."/>
        </authorList>
    </citation>
    <scope>NUCLEOTIDE SEQUENCE</scope>
    <source>
        <strain evidence="8">3924</strain>
    </source>
</reference>
<sequence>MKKLESTFVNMTVVLTLFALVAAGALGAVYSVTEEPIAMAQVAKQQEAIKVVLPDFTELSEADTVNGLAVYKAYNGGSFVGAAVESQETGFNGPIRVMVGFDADGTIVNYSVLEQKETPGLGTKMVDWFKGEKADIRGMNPADANIAVTKDGGDVDAITAATISSRAFLRCVNAAYAAFSEANGAAAKSDAVSGATAQTDSQAAAQDTINVEPIDSAAVNAAAQSEK</sequence>
<dbReference type="GO" id="GO:0022900">
    <property type="term" value="P:electron transport chain"/>
    <property type="evidence" value="ECO:0007669"/>
    <property type="project" value="UniProtKB-UniRule"/>
</dbReference>
<protein>
    <recommendedName>
        <fullName evidence="6">Ion-translocating oxidoreductase complex subunit G</fullName>
        <ecNumber evidence="6">7.-.-.-</ecNumber>
    </recommendedName>
    <alternativeName>
        <fullName evidence="6">Rnf electron transport complex subunit G</fullName>
    </alternativeName>
</protein>
<keyword evidence="6" id="KW-0812">Transmembrane</keyword>
<evidence type="ECO:0000256" key="1">
    <source>
        <dbReference type="ARBA" id="ARBA00022448"/>
    </source>
</evidence>
<dbReference type="AlphaFoldDB" id="A0A940DIL2"/>
<comment type="subunit">
    <text evidence="6">The complex is composed of six subunits: RnfA, RnfB, RnfC, RnfD, RnfE and RnfG.</text>
</comment>
<keyword evidence="2 6" id="KW-0597">Phosphoprotein</keyword>
<accession>A0A940DIL2</accession>
<dbReference type="GO" id="GO:0010181">
    <property type="term" value="F:FMN binding"/>
    <property type="evidence" value="ECO:0007669"/>
    <property type="project" value="InterPro"/>
</dbReference>
<gene>
    <name evidence="6" type="primary">rnfG</name>
    <name evidence="8" type="ORF">IAC51_00445</name>
</gene>
<keyword evidence="6" id="KW-0472">Membrane</keyword>
<comment type="similarity">
    <text evidence="6">Belongs to the RnfG family.</text>
</comment>
<dbReference type="NCBIfam" id="TIGR01947">
    <property type="entry name" value="rnfG"/>
    <property type="match status" value="1"/>
</dbReference>
<dbReference type="HAMAP" id="MF_00479">
    <property type="entry name" value="RsxG_RnfG"/>
    <property type="match status" value="1"/>
</dbReference>
<evidence type="ECO:0000256" key="3">
    <source>
        <dbReference type="ARBA" id="ARBA00022630"/>
    </source>
</evidence>
<keyword evidence="6" id="KW-1003">Cell membrane</keyword>
<comment type="function">
    <text evidence="6">Part of a membrane-bound complex that couples electron transfer with translocation of ions across the membrane.</text>
</comment>
<dbReference type="Proteomes" id="UP000712007">
    <property type="component" value="Unassembled WGS sequence"/>
</dbReference>
<keyword evidence="6" id="KW-1278">Translocase</keyword>
<dbReference type="EMBL" id="JADIMV010000009">
    <property type="protein sequence ID" value="MBO8439101.1"/>
    <property type="molecule type" value="Genomic_DNA"/>
</dbReference>
<organism evidence="8 9">
    <name type="scientific">Candidatus Aphodosoma intestinipullorum</name>
    <dbReference type="NCBI Taxonomy" id="2840674"/>
    <lineage>
        <taxon>Bacteria</taxon>
        <taxon>Pseudomonadati</taxon>
        <taxon>Bacteroidota</taxon>
        <taxon>Bacteroidia</taxon>
        <taxon>Bacteroidales</taxon>
        <taxon>Candidatus Aphodosoma</taxon>
    </lineage>
</organism>
<evidence type="ECO:0000256" key="4">
    <source>
        <dbReference type="ARBA" id="ARBA00022643"/>
    </source>
</evidence>
<evidence type="ECO:0000313" key="9">
    <source>
        <dbReference type="Proteomes" id="UP000712007"/>
    </source>
</evidence>
<evidence type="ECO:0000256" key="2">
    <source>
        <dbReference type="ARBA" id="ARBA00022553"/>
    </source>
</evidence>
<comment type="subcellular location">
    <subcellularLocation>
        <location evidence="6">Cell membrane</location>
        <topology evidence="6">Single-pass membrane protein</topology>
    </subcellularLocation>
</comment>
<evidence type="ECO:0000313" key="8">
    <source>
        <dbReference type="EMBL" id="MBO8439101.1"/>
    </source>
</evidence>
<dbReference type="InterPro" id="IPR010209">
    <property type="entry name" value="Ion_transpt_RnfG/RsxG"/>
</dbReference>
<comment type="caution">
    <text evidence="8">The sequence shown here is derived from an EMBL/GenBank/DDBJ whole genome shotgun (WGS) entry which is preliminary data.</text>
</comment>
<keyword evidence="1 6" id="KW-0813">Transport</keyword>
<evidence type="ECO:0000256" key="5">
    <source>
        <dbReference type="ARBA" id="ARBA00022982"/>
    </source>
</evidence>
<dbReference type="PANTHER" id="PTHR36118:SF1">
    <property type="entry name" value="ION-TRANSLOCATING OXIDOREDUCTASE COMPLEX SUBUNIT G"/>
    <property type="match status" value="1"/>
</dbReference>
<dbReference type="InterPro" id="IPR007329">
    <property type="entry name" value="FMN-bd"/>
</dbReference>
<evidence type="ECO:0000259" key="7">
    <source>
        <dbReference type="SMART" id="SM00900"/>
    </source>
</evidence>
<dbReference type="GO" id="GO:0009055">
    <property type="term" value="F:electron transfer activity"/>
    <property type="evidence" value="ECO:0007669"/>
    <property type="project" value="InterPro"/>
</dbReference>
<keyword evidence="6" id="KW-1133">Transmembrane helix</keyword>
<dbReference type="EC" id="7.-.-.-" evidence="6"/>
<feature type="modified residue" description="FMN phosphoryl threonine" evidence="6">
    <location>
        <position position="162"/>
    </location>
</feature>
<feature type="domain" description="FMN-binding" evidence="7">
    <location>
        <begin position="90"/>
        <end position="179"/>
    </location>
</feature>
<comment type="cofactor">
    <cofactor evidence="6">
        <name>FMN</name>
        <dbReference type="ChEBI" id="CHEBI:58210"/>
    </cofactor>
</comment>
<reference evidence="8" key="1">
    <citation type="submission" date="2020-10" db="EMBL/GenBank/DDBJ databases">
        <authorList>
            <person name="Gilroy R."/>
        </authorList>
    </citation>
    <scope>NUCLEOTIDE SEQUENCE</scope>
    <source>
        <strain evidence="8">3924</strain>
    </source>
</reference>
<dbReference type="GO" id="GO:0005886">
    <property type="term" value="C:plasma membrane"/>
    <property type="evidence" value="ECO:0007669"/>
    <property type="project" value="UniProtKB-SubCell"/>
</dbReference>
<dbReference type="PANTHER" id="PTHR36118">
    <property type="entry name" value="ION-TRANSLOCATING OXIDOREDUCTASE COMPLEX SUBUNIT G"/>
    <property type="match status" value="1"/>
</dbReference>
<keyword evidence="5 6" id="KW-0249">Electron transport</keyword>
<dbReference type="Pfam" id="PF04205">
    <property type="entry name" value="FMN_bind"/>
    <property type="match status" value="1"/>
</dbReference>
<dbReference type="PIRSF" id="PIRSF006091">
    <property type="entry name" value="E_trnsport_RnfG"/>
    <property type="match status" value="1"/>
</dbReference>
<keyword evidence="3 6" id="KW-0285">Flavoprotein</keyword>
<dbReference type="Gene3D" id="3.90.1010.20">
    <property type="match status" value="1"/>
</dbReference>
<dbReference type="SMART" id="SM00900">
    <property type="entry name" value="FMN_bind"/>
    <property type="match status" value="1"/>
</dbReference>
<keyword evidence="4 6" id="KW-0288">FMN</keyword>